<dbReference type="Proteomes" id="UP001623348">
    <property type="component" value="Unassembled WGS sequence"/>
</dbReference>
<organism evidence="1 2">
    <name type="scientific">Grus japonensis</name>
    <name type="common">Japanese crane</name>
    <name type="synonym">Red-crowned crane</name>
    <dbReference type="NCBI Taxonomy" id="30415"/>
    <lineage>
        <taxon>Eukaryota</taxon>
        <taxon>Metazoa</taxon>
        <taxon>Chordata</taxon>
        <taxon>Craniata</taxon>
        <taxon>Vertebrata</taxon>
        <taxon>Euteleostomi</taxon>
        <taxon>Archelosauria</taxon>
        <taxon>Archosauria</taxon>
        <taxon>Dinosauria</taxon>
        <taxon>Saurischia</taxon>
        <taxon>Theropoda</taxon>
        <taxon>Coelurosauria</taxon>
        <taxon>Aves</taxon>
        <taxon>Neognathae</taxon>
        <taxon>Neoaves</taxon>
        <taxon>Gruiformes</taxon>
        <taxon>Gruidae</taxon>
        <taxon>Grus</taxon>
    </lineage>
</organism>
<sequence>MAAAASPSRSLPFRSYEEYLESRVTARDRHYLKIPVTLGLRYAFCRDVESGTLARSLFCSSVFACPEFRCAYEKRSDGELNGSRYRSEAWVLACA</sequence>
<evidence type="ECO:0000313" key="2">
    <source>
        <dbReference type="Proteomes" id="UP001623348"/>
    </source>
</evidence>
<comment type="caution">
    <text evidence="1">The sequence shown here is derived from an EMBL/GenBank/DDBJ whole genome shotgun (WGS) entry which is preliminary data.</text>
</comment>
<keyword evidence="2" id="KW-1185">Reference proteome</keyword>
<dbReference type="EMBL" id="BAAFJT010000004">
    <property type="protein sequence ID" value="GAB0189507.1"/>
    <property type="molecule type" value="Genomic_DNA"/>
</dbReference>
<reference evidence="1 2" key="1">
    <citation type="submission" date="2024-06" db="EMBL/GenBank/DDBJ databases">
        <title>The draft genome of Grus japonensis, version 3.</title>
        <authorList>
            <person name="Nabeshima K."/>
            <person name="Suzuki S."/>
            <person name="Onuma M."/>
        </authorList>
    </citation>
    <scope>NUCLEOTIDE SEQUENCE [LARGE SCALE GENOMIC DNA]</scope>
    <source>
        <strain evidence="1 2">451A</strain>
    </source>
</reference>
<evidence type="ECO:0000313" key="1">
    <source>
        <dbReference type="EMBL" id="GAB0189507.1"/>
    </source>
</evidence>
<protein>
    <submittedName>
        <fullName evidence="1">Uncharacterized protein</fullName>
    </submittedName>
</protein>
<dbReference type="AlphaFoldDB" id="A0ABC9WYB6"/>
<name>A0ABC9WYB6_GRUJA</name>
<proteinExistence type="predicted"/>
<accession>A0ABC9WYB6</accession>
<gene>
    <name evidence="1" type="ORF">GRJ2_001416000</name>
</gene>